<keyword evidence="1" id="KW-0863">Zinc-finger</keyword>
<dbReference type="EMBL" id="NBSK02000003">
    <property type="protein sequence ID" value="KAJ0214870.1"/>
    <property type="molecule type" value="Genomic_DNA"/>
</dbReference>
<dbReference type="SMART" id="SM00343">
    <property type="entry name" value="ZnF_C2HC"/>
    <property type="match status" value="1"/>
</dbReference>
<keyword evidence="4" id="KW-1185">Reference proteome</keyword>
<organism evidence="3 4">
    <name type="scientific">Lactuca sativa</name>
    <name type="common">Garden lettuce</name>
    <dbReference type="NCBI Taxonomy" id="4236"/>
    <lineage>
        <taxon>Eukaryota</taxon>
        <taxon>Viridiplantae</taxon>
        <taxon>Streptophyta</taxon>
        <taxon>Embryophyta</taxon>
        <taxon>Tracheophyta</taxon>
        <taxon>Spermatophyta</taxon>
        <taxon>Magnoliopsida</taxon>
        <taxon>eudicotyledons</taxon>
        <taxon>Gunneridae</taxon>
        <taxon>Pentapetalae</taxon>
        <taxon>asterids</taxon>
        <taxon>campanulids</taxon>
        <taxon>Asterales</taxon>
        <taxon>Asteraceae</taxon>
        <taxon>Cichorioideae</taxon>
        <taxon>Cichorieae</taxon>
        <taxon>Lactucinae</taxon>
        <taxon>Lactuca</taxon>
    </lineage>
</organism>
<reference evidence="3 4" key="1">
    <citation type="journal article" date="2017" name="Nat. Commun.">
        <title>Genome assembly with in vitro proximity ligation data and whole-genome triplication in lettuce.</title>
        <authorList>
            <person name="Reyes-Chin-Wo S."/>
            <person name="Wang Z."/>
            <person name="Yang X."/>
            <person name="Kozik A."/>
            <person name="Arikit S."/>
            <person name="Song C."/>
            <person name="Xia L."/>
            <person name="Froenicke L."/>
            <person name="Lavelle D.O."/>
            <person name="Truco M.J."/>
            <person name="Xia R."/>
            <person name="Zhu S."/>
            <person name="Xu C."/>
            <person name="Xu H."/>
            <person name="Xu X."/>
            <person name="Cox K."/>
            <person name="Korf I."/>
            <person name="Meyers B.C."/>
            <person name="Michelmore R.W."/>
        </authorList>
    </citation>
    <scope>NUCLEOTIDE SEQUENCE [LARGE SCALE GENOMIC DNA]</scope>
    <source>
        <strain evidence="4">cv. Salinas</strain>
        <tissue evidence="3">Seedlings</tissue>
    </source>
</reference>
<dbReference type="AlphaFoldDB" id="A0A9R1XHI4"/>
<dbReference type="InterPro" id="IPR036875">
    <property type="entry name" value="Znf_CCHC_sf"/>
</dbReference>
<protein>
    <recommendedName>
        <fullName evidence="2">CCHC-type domain-containing protein</fullName>
    </recommendedName>
</protein>
<keyword evidence="1" id="KW-0479">Metal-binding</keyword>
<keyword evidence="1" id="KW-0862">Zinc</keyword>
<evidence type="ECO:0000313" key="4">
    <source>
        <dbReference type="Proteomes" id="UP000235145"/>
    </source>
</evidence>
<dbReference type="SUPFAM" id="SSF57756">
    <property type="entry name" value="Retrovirus zinc finger-like domains"/>
    <property type="match status" value="1"/>
</dbReference>
<dbReference type="GO" id="GO:0008270">
    <property type="term" value="F:zinc ion binding"/>
    <property type="evidence" value="ECO:0007669"/>
    <property type="project" value="UniProtKB-KW"/>
</dbReference>
<evidence type="ECO:0000256" key="1">
    <source>
        <dbReference type="PROSITE-ProRule" id="PRU00047"/>
    </source>
</evidence>
<dbReference type="Proteomes" id="UP000235145">
    <property type="component" value="Unassembled WGS sequence"/>
</dbReference>
<dbReference type="PROSITE" id="PS50158">
    <property type="entry name" value="ZF_CCHC"/>
    <property type="match status" value="1"/>
</dbReference>
<sequence length="181" mass="20534">MCLELVTPEYKKIKRYIWGVASQMKGMVIASKPTEYYSAERIALQLTNTKIQVGFIAESPESGANKRKYNGKNPIQSSKERQYVATNYAATTTITMQPRKYAGKLPWCTQCNRHHLGSCSWCSQCNHQHVGDYYIYMKCKKKGHTARTNTGTGYDGGRLCFECDEIGHIKKECPKLRSQGS</sequence>
<proteinExistence type="predicted"/>
<dbReference type="InterPro" id="IPR001878">
    <property type="entry name" value="Znf_CCHC"/>
</dbReference>
<evidence type="ECO:0000259" key="2">
    <source>
        <dbReference type="PROSITE" id="PS50158"/>
    </source>
</evidence>
<evidence type="ECO:0000313" key="3">
    <source>
        <dbReference type="EMBL" id="KAJ0214870.1"/>
    </source>
</evidence>
<accession>A0A9R1XHI4</accession>
<dbReference type="Gene3D" id="4.10.60.10">
    <property type="entry name" value="Zinc finger, CCHC-type"/>
    <property type="match status" value="1"/>
</dbReference>
<dbReference type="GO" id="GO:0003676">
    <property type="term" value="F:nucleic acid binding"/>
    <property type="evidence" value="ECO:0007669"/>
    <property type="project" value="InterPro"/>
</dbReference>
<dbReference type="Pfam" id="PF00098">
    <property type="entry name" value="zf-CCHC"/>
    <property type="match status" value="1"/>
</dbReference>
<feature type="domain" description="CCHC-type" evidence="2">
    <location>
        <begin position="160"/>
        <end position="175"/>
    </location>
</feature>
<name>A0A9R1XHI4_LACSA</name>
<comment type="caution">
    <text evidence="3">The sequence shown here is derived from an EMBL/GenBank/DDBJ whole genome shotgun (WGS) entry which is preliminary data.</text>
</comment>
<gene>
    <name evidence="3" type="ORF">LSAT_V11C300137530</name>
</gene>